<accession>A0A0F7SNT4</accession>
<dbReference type="SUPFAM" id="SSF51316">
    <property type="entry name" value="Mss4-like"/>
    <property type="match status" value="1"/>
</dbReference>
<organism evidence="1">
    <name type="scientific">Phaffia rhodozyma</name>
    <name type="common">Yeast</name>
    <name type="synonym">Xanthophyllomyces dendrorhous</name>
    <dbReference type="NCBI Taxonomy" id="264483"/>
    <lineage>
        <taxon>Eukaryota</taxon>
        <taxon>Fungi</taxon>
        <taxon>Dikarya</taxon>
        <taxon>Basidiomycota</taxon>
        <taxon>Agaricomycotina</taxon>
        <taxon>Tremellomycetes</taxon>
        <taxon>Cystofilobasidiales</taxon>
        <taxon>Mrakiaceae</taxon>
        <taxon>Phaffia</taxon>
    </lineage>
</organism>
<evidence type="ECO:0000313" key="1">
    <source>
        <dbReference type="EMBL" id="CED83737.1"/>
    </source>
</evidence>
<dbReference type="InterPro" id="IPR011057">
    <property type="entry name" value="Mss4-like_sf"/>
</dbReference>
<reference evidence="1" key="1">
    <citation type="submission" date="2014-08" db="EMBL/GenBank/DDBJ databases">
        <authorList>
            <person name="Sharma Rahul"/>
            <person name="Thines Marco"/>
        </authorList>
    </citation>
    <scope>NUCLEOTIDE SEQUENCE</scope>
</reference>
<protein>
    <submittedName>
        <fullName evidence="1">Mss4-like</fullName>
    </submittedName>
</protein>
<proteinExistence type="predicted"/>
<dbReference type="EMBL" id="LN483157">
    <property type="protein sequence ID" value="CED83737.1"/>
    <property type="molecule type" value="Genomic_DNA"/>
</dbReference>
<dbReference type="AlphaFoldDB" id="A0A0F7SNT4"/>
<sequence length="111" mass="12764">MNGTPFVHTTHWKEQAISFEGAEPARYEQKEGKFKLRCEKCGSPIGTWSSKTDEYSIWPSTLNRDRSGKPIGLDLMKPTGHIFYDTRVIDIDDGLPKWDEYEIKAEGKLEK</sequence>
<name>A0A0F7SNT4_PHARH</name>